<dbReference type="EMBL" id="JAWWNJ010000105">
    <property type="protein sequence ID" value="KAK6992937.1"/>
    <property type="molecule type" value="Genomic_DNA"/>
</dbReference>
<feature type="domain" description="DUF6532" evidence="2">
    <location>
        <begin position="480"/>
        <end position="687"/>
    </location>
</feature>
<feature type="compositionally biased region" description="Polar residues" evidence="1">
    <location>
        <begin position="58"/>
        <end position="73"/>
    </location>
</feature>
<feature type="compositionally biased region" description="Pro residues" evidence="1">
    <location>
        <begin position="420"/>
        <end position="430"/>
    </location>
</feature>
<feature type="compositionally biased region" description="Basic and acidic residues" evidence="1">
    <location>
        <begin position="90"/>
        <end position="103"/>
    </location>
</feature>
<sequence>MSTQDNLTTADKRKLAAEKRKATIAARAAQEVEANIAFQNESRANGGREAKKLAKQNAVWNRDQSSGWIQEDSSQTRKRTSSTADATDIPAKKAREFNDGARDNDEDTVASKSSKKNKGKSSVGNLPPPSGADSRDKDAPDASSKPVRRIDFSQVKSSAREGIFQSKGRSDGSKTAAAPKARAKIIADSASEDEAEDSEADSDDSDSTSSNEDGFIDAKEFVDEVPQVILSHDKADKARSAAADPGLLFESEDEEYGIVKVKAKARQPKPIVDDSDDSMSDAPPLRPAVYDDNNIDDGEFIDVDMQPRSRKSSASSHMSAVSAVARMHVESDVDSRGYRSRRSSMGSAGHASSVPPSELESDGFPGADVDEDEEPPKKKKKAKKSKKVSEGRRRQAEAEQPVVRSEGAGTSTLVNTAAPPSAPAAPPAAAPAPANGAAVSSGVAPPTVWHITTIIVLPAPGRDISLTAQPIMLQQVLRGAIFIIKIELLFIDAYPRMTSRAGYARERMIQAAVDIPAAAHILGRLGLDAPYAALLSSIPIDRINILRGNFKRTAVTCVPAFFSLAGLSSEKVKTRVEELLKDHRYIFPPNGERLRLDQPFTQGAISFVIKEEVFSNPAFVTQNLDRFPARSRKHPSERELPDAMVALAATAVYAALVEYRNTGRRQNIPFTEDAYESTYRNHMETLSQTRNTAPNSMHNILHQLFNDVTESDSVAHTTNGSSATLIQLVDVPDSD</sequence>
<feature type="compositionally biased region" description="Basic and acidic residues" evidence="1">
    <location>
        <begin position="327"/>
        <end position="337"/>
    </location>
</feature>
<feature type="region of interest" description="Disordered" evidence="1">
    <location>
        <begin position="39"/>
        <end position="218"/>
    </location>
</feature>
<feature type="compositionally biased region" description="Low complexity" evidence="1">
    <location>
        <begin position="176"/>
        <end position="189"/>
    </location>
</feature>
<accession>A0AAV9ZVW2</accession>
<feature type="compositionally biased region" description="Low complexity" evidence="1">
    <location>
        <begin position="312"/>
        <end position="326"/>
    </location>
</feature>
<feature type="compositionally biased region" description="Basic and acidic residues" evidence="1">
    <location>
        <begin position="387"/>
        <end position="397"/>
    </location>
</feature>
<dbReference type="Proteomes" id="UP001362999">
    <property type="component" value="Unassembled WGS sequence"/>
</dbReference>
<name>A0AAV9ZVW2_9AGAR</name>
<protein>
    <recommendedName>
        <fullName evidence="2">DUF6532 domain-containing protein</fullName>
    </recommendedName>
</protein>
<feature type="region of interest" description="Disordered" evidence="1">
    <location>
        <begin position="260"/>
        <end position="439"/>
    </location>
</feature>
<evidence type="ECO:0000259" key="2">
    <source>
        <dbReference type="Pfam" id="PF20149"/>
    </source>
</evidence>
<feature type="compositionally biased region" description="Low complexity" evidence="1">
    <location>
        <begin position="343"/>
        <end position="353"/>
    </location>
</feature>
<dbReference type="Pfam" id="PF20149">
    <property type="entry name" value="DUF6532"/>
    <property type="match status" value="1"/>
</dbReference>
<feature type="compositionally biased region" description="Acidic residues" evidence="1">
    <location>
        <begin position="293"/>
        <end position="302"/>
    </location>
</feature>
<reference evidence="3 4" key="1">
    <citation type="journal article" date="2024" name="J Genomics">
        <title>Draft genome sequencing and assembly of Favolaschia claudopus CIRM-BRFM 2984 isolated from oak limbs.</title>
        <authorList>
            <person name="Navarro D."/>
            <person name="Drula E."/>
            <person name="Chaduli D."/>
            <person name="Cazenave R."/>
            <person name="Ahrendt S."/>
            <person name="Wang J."/>
            <person name="Lipzen A."/>
            <person name="Daum C."/>
            <person name="Barry K."/>
            <person name="Grigoriev I.V."/>
            <person name="Favel A."/>
            <person name="Rosso M.N."/>
            <person name="Martin F."/>
        </authorList>
    </citation>
    <scope>NUCLEOTIDE SEQUENCE [LARGE SCALE GENOMIC DNA]</scope>
    <source>
        <strain evidence="3 4">CIRM-BRFM 2984</strain>
    </source>
</reference>
<feature type="compositionally biased region" description="Basic residues" evidence="1">
    <location>
        <begin position="377"/>
        <end position="386"/>
    </location>
</feature>
<proteinExistence type="predicted"/>
<feature type="compositionally biased region" description="Acidic residues" evidence="1">
    <location>
        <begin position="190"/>
        <end position="206"/>
    </location>
</feature>
<keyword evidence="4" id="KW-1185">Reference proteome</keyword>
<evidence type="ECO:0000313" key="3">
    <source>
        <dbReference type="EMBL" id="KAK6992937.1"/>
    </source>
</evidence>
<organism evidence="3 4">
    <name type="scientific">Favolaschia claudopus</name>
    <dbReference type="NCBI Taxonomy" id="2862362"/>
    <lineage>
        <taxon>Eukaryota</taxon>
        <taxon>Fungi</taxon>
        <taxon>Dikarya</taxon>
        <taxon>Basidiomycota</taxon>
        <taxon>Agaricomycotina</taxon>
        <taxon>Agaricomycetes</taxon>
        <taxon>Agaricomycetidae</taxon>
        <taxon>Agaricales</taxon>
        <taxon>Marasmiineae</taxon>
        <taxon>Mycenaceae</taxon>
        <taxon>Favolaschia</taxon>
    </lineage>
</organism>
<evidence type="ECO:0000313" key="4">
    <source>
        <dbReference type="Proteomes" id="UP001362999"/>
    </source>
</evidence>
<gene>
    <name evidence="3" type="ORF">R3P38DRAFT_3078413</name>
</gene>
<dbReference type="AlphaFoldDB" id="A0AAV9ZVW2"/>
<dbReference type="InterPro" id="IPR045341">
    <property type="entry name" value="DUF6532"/>
</dbReference>
<comment type="caution">
    <text evidence="3">The sequence shown here is derived from an EMBL/GenBank/DDBJ whole genome shotgun (WGS) entry which is preliminary data.</text>
</comment>
<evidence type="ECO:0000256" key="1">
    <source>
        <dbReference type="SAM" id="MobiDB-lite"/>
    </source>
</evidence>